<dbReference type="Proteomes" id="UP000179807">
    <property type="component" value="Unassembled WGS sequence"/>
</dbReference>
<gene>
    <name evidence="2" type="ORF">TRFO_32784</name>
</gene>
<organism evidence="2 3">
    <name type="scientific">Tritrichomonas foetus</name>
    <dbReference type="NCBI Taxonomy" id="1144522"/>
    <lineage>
        <taxon>Eukaryota</taxon>
        <taxon>Metamonada</taxon>
        <taxon>Parabasalia</taxon>
        <taxon>Tritrichomonadida</taxon>
        <taxon>Tritrichomonadidae</taxon>
        <taxon>Tritrichomonas</taxon>
    </lineage>
</organism>
<accession>A0A1J4JN53</accession>
<keyword evidence="3" id="KW-1185">Reference proteome</keyword>
<dbReference type="EMBL" id="MLAK01000951">
    <property type="protein sequence ID" value="OHT00507.1"/>
    <property type="molecule type" value="Genomic_DNA"/>
</dbReference>
<dbReference type="AlphaFoldDB" id="A0A1J4JN53"/>
<comment type="caution">
    <text evidence="2">The sequence shown here is derived from an EMBL/GenBank/DDBJ whole genome shotgun (WGS) entry which is preliminary data.</text>
</comment>
<name>A0A1J4JN53_9EUKA</name>
<evidence type="ECO:0000313" key="3">
    <source>
        <dbReference type="Proteomes" id="UP000179807"/>
    </source>
</evidence>
<dbReference type="GO" id="GO:0004843">
    <property type="term" value="F:cysteine-type deubiquitinase activity"/>
    <property type="evidence" value="ECO:0007669"/>
    <property type="project" value="InterPro"/>
</dbReference>
<sequence length="161" mass="19177">METVSNYLVPNILVIDLVRGFTNNYDRDGDKSVIPVYPYILNFNRINQKVVKAFYILKGVVIHIPGHYYSYVRANIDNKWYIIDGRAKIKEVRKYDFNNKVMNNGDAVMLFYEKINTKLLHYGNNSFSHPVYPDFLSDKELQEKYFSKQKHPKDWHYELVK</sequence>
<dbReference type="Pfam" id="PF00443">
    <property type="entry name" value="UCH"/>
    <property type="match status" value="1"/>
</dbReference>
<dbReference type="RefSeq" id="XP_068353643.1">
    <property type="nucleotide sequence ID" value="XM_068508689.1"/>
</dbReference>
<dbReference type="SUPFAM" id="SSF54001">
    <property type="entry name" value="Cysteine proteinases"/>
    <property type="match status" value="1"/>
</dbReference>
<dbReference type="Gene3D" id="3.90.70.10">
    <property type="entry name" value="Cysteine proteinases"/>
    <property type="match status" value="1"/>
</dbReference>
<dbReference type="VEuPathDB" id="TrichDB:TRFO_32784"/>
<reference evidence="2" key="1">
    <citation type="submission" date="2016-10" db="EMBL/GenBank/DDBJ databases">
        <authorList>
            <person name="Benchimol M."/>
            <person name="Almeida L.G."/>
            <person name="Vasconcelos A.T."/>
            <person name="Perreira-Neves A."/>
            <person name="Rosa I.A."/>
            <person name="Tasca T."/>
            <person name="Bogo M.R."/>
            <person name="de Souza W."/>
        </authorList>
    </citation>
    <scope>NUCLEOTIDE SEQUENCE [LARGE SCALE GENOMIC DNA]</scope>
    <source>
        <strain evidence="2">K</strain>
    </source>
</reference>
<proteinExistence type="predicted"/>
<evidence type="ECO:0000313" key="2">
    <source>
        <dbReference type="EMBL" id="OHT00507.1"/>
    </source>
</evidence>
<dbReference type="GO" id="GO:0016579">
    <property type="term" value="P:protein deubiquitination"/>
    <property type="evidence" value="ECO:0007669"/>
    <property type="project" value="InterPro"/>
</dbReference>
<dbReference type="InterPro" id="IPR028889">
    <property type="entry name" value="USP"/>
</dbReference>
<feature type="domain" description="USP" evidence="1">
    <location>
        <begin position="1"/>
        <end position="115"/>
    </location>
</feature>
<dbReference type="InterPro" id="IPR001394">
    <property type="entry name" value="Peptidase_C19_UCH"/>
</dbReference>
<dbReference type="CDD" id="cd02257">
    <property type="entry name" value="Peptidase_C19"/>
    <property type="match status" value="1"/>
</dbReference>
<dbReference type="InterPro" id="IPR038765">
    <property type="entry name" value="Papain-like_cys_pep_sf"/>
</dbReference>
<dbReference type="PROSITE" id="PS50235">
    <property type="entry name" value="USP_3"/>
    <property type="match status" value="1"/>
</dbReference>
<protein>
    <recommendedName>
        <fullName evidence="1">USP domain-containing protein</fullName>
    </recommendedName>
</protein>
<dbReference type="GeneID" id="94843393"/>
<evidence type="ECO:0000259" key="1">
    <source>
        <dbReference type="PROSITE" id="PS50235"/>
    </source>
</evidence>